<sequence>MLTLEEDAALQALADKYEMTVARFLWETSMAPASTLTEDQRRARMELSMILIPLRNLAAFTNACARFANAEKRLPPEVDQIYPTYMRLSREIHQILDRI</sequence>
<organism evidence="1 2">
    <name type="scientific">Naasia lichenicola</name>
    <dbReference type="NCBI Taxonomy" id="2565933"/>
    <lineage>
        <taxon>Bacteria</taxon>
        <taxon>Bacillati</taxon>
        <taxon>Actinomycetota</taxon>
        <taxon>Actinomycetes</taxon>
        <taxon>Micrococcales</taxon>
        <taxon>Microbacteriaceae</taxon>
        <taxon>Naasia</taxon>
    </lineage>
</organism>
<keyword evidence="2" id="KW-1185">Reference proteome</keyword>
<dbReference type="EMBL" id="SSSM01000005">
    <property type="protein sequence ID" value="THG30114.1"/>
    <property type="molecule type" value="Genomic_DNA"/>
</dbReference>
<name>A0A4S4FJM6_9MICO</name>
<evidence type="ECO:0000313" key="2">
    <source>
        <dbReference type="Proteomes" id="UP000309133"/>
    </source>
</evidence>
<dbReference type="RefSeq" id="WP_136428546.1">
    <property type="nucleotide sequence ID" value="NZ_SSSM01000005.1"/>
</dbReference>
<gene>
    <name evidence="1" type="ORF">E6C64_15890</name>
</gene>
<reference evidence="1 2" key="1">
    <citation type="submission" date="2019-04" db="EMBL/GenBank/DDBJ databases">
        <authorList>
            <person name="Jiang L."/>
        </authorList>
    </citation>
    <scope>NUCLEOTIDE SEQUENCE [LARGE SCALE GENOMIC DNA]</scope>
    <source>
        <strain evidence="1 2">YIM 131853</strain>
    </source>
</reference>
<accession>A0A4S4FJM6</accession>
<dbReference type="AlphaFoldDB" id="A0A4S4FJM6"/>
<evidence type="ECO:0000313" key="1">
    <source>
        <dbReference type="EMBL" id="THG30114.1"/>
    </source>
</evidence>
<dbReference type="Proteomes" id="UP000309133">
    <property type="component" value="Unassembled WGS sequence"/>
</dbReference>
<proteinExistence type="predicted"/>
<comment type="caution">
    <text evidence="1">The sequence shown here is derived from an EMBL/GenBank/DDBJ whole genome shotgun (WGS) entry which is preliminary data.</text>
</comment>
<protein>
    <submittedName>
        <fullName evidence="1">Uncharacterized protein</fullName>
    </submittedName>
</protein>